<protein>
    <recommendedName>
        <fullName evidence="3">Transposase</fullName>
    </recommendedName>
</protein>
<accession>A0A0X3BMG8</accession>
<dbReference type="InterPro" id="IPR009057">
    <property type="entry name" value="Homeodomain-like_sf"/>
</dbReference>
<name>A0A0X3BMG8_9EURY</name>
<dbReference type="Proteomes" id="UP000069850">
    <property type="component" value="Chromosome 1"/>
</dbReference>
<evidence type="ECO:0000313" key="2">
    <source>
        <dbReference type="Proteomes" id="UP000069850"/>
    </source>
</evidence>
<dbReference type="SUPFAM" id="SSF46689">
    <property type="entry name" value="Homeodomain-like"/>
    <property type="match status" value="1"/>
</dbReference>
<organism evidence="1 2">
    <name type="scientific">Methanoculleus bourgensis</name>
    <dbReference type="NCBI Taxonomy" id="83986"/>
    <lineage>
        <taxon>Archaea</taxon>
        <taxon>Methanobacteriati</taxon>
        <taxon>Methanobacteriota</taxon>
        <taxon>Stenosarchaea group</taxon>
        <taxon>Methanomicrobia</taxon>
        <taxon>Methanomicrobiales</taxon>
        <taxon>Methanomicrobiaceae</taxon>
        <taxon>Methanoculleus</taxon>
    </lineage>
</organism>
<gene>
    <name evidence="1" type="ORF">MMAB1_1877</name>
</gene>
<dbReference type="Pfam" id="PF13565">
    <property type="entry name" value="HTH_32"/>
    <property type="match status" value="1"/>
</dbReference>
<reference evidence="1 2" key="1">
    <citation type="submission" date="2016-01" db="EMBL/GenBank/DDBJ databases">
        <authorList>
            <person name="Manzoor S."/>
        </authorList>
    </citation>
    <scope>NUCLEOTIDE SEQUENCE [LARGE SCALE GENOMIC DNA]</scope>
    <source>
        <strain evidence="1">Methanoculleus sp MAB1</strain>
    </source>
</reference>
<proteinExistence type="predicted"/>
<dbReference type="EMBL" id="LT158599">
    <property type="protein sequence ID" value="CVK33090.1"/>
    <property type="molecule type" value="Genomic_DNA"/>
</dbReference>
<sequence length="151" mass="16525">MNKIYRVDLTESERSQLTALIKRGTTPAYRIRNAQILLNADITADDGGPPKTDAAIASYLHCHAKTVSNVRKRFVEQGLEGALGRKPRDTPPTSPIFDGEKEARLITLACSTPPAGRSRWTLQLLADTLVELKVVEGVSASTVCRVLKKRA</sequence>
<evidence type="ECO:0008006" key="3">
    <source>
        <dbReference type="Google" id="ProtNLM"/>
    </source>
</evidence>
<dbReference type="KEGG" id="mema:MMAB1_1877"/>
<evidence type="ECO:0000313" key="1">
    <source>
        <dbReference type="EMBL" id="CVK33090.1"/>
    </source>
</evidence>
<dbReference type="AlphaFoldDB" id="A0A0X3BMG8"/>